<comment type="caution">
    <text evidence="2">The sequence shown here is derived from an EMBL/GenBank/DDBJ whole genome shotgun (WGS) entry which is preliminary data.</text>
</comment>
<keyword evidence="1" id="KW-0472">Membrane</keyword>
<keyword evidence="1" id="KW-0812">Transmembrane</keyword>
<keyword evidence="3" id="KW-1185">Reference proteome</keyword>
<keyword evidence="1" id="KW-1133">Transmembrane helix</keyword>
<reference evidence="2" key="1">
    <citation type="journal article" date="2021" name="Proc. Natl. Acad. Sci. U.S.A.">
        <title>Three genomes in the algal genus Volvox reveal the fate of a haploid sex-determining region after a transition to homothallism.</title>
        <authorList>
            <person name="Yamamoto K."/>
            <person name="Hamaji T."/>
            <person name="Kawai-Toyooka H."/>
            <person name="Matsuzaki R."/>
            <person name="Takahashi F."/>
            <person name="Nishimura Y."/>
            <person name="Kawachi M."/>
            <person name="Noguchi H."/>
            <person name="Minakuchi Y."/>
            <person name="Umen J.G."/>
            <person name="Toyoda A."/>
            <person name="Nozaki H."/>
        </authorList>
    </citation>
    <scope>NUCLEOTIDE SEQUENCE</scope>
    <source>
        <strain evidence="2">NIES-3780</strain>
    </source>
</reference>
<evidence type="ECO:0000313" key="3">
    <source>
        <dbReference type="Proteomes" id="UP000747399"/>
    </source>
</evidence>
<dbReference type="EMBL" id="BNCO01000122">
    <property type="protein sequence ID" value="GIL68638.1"/>
    <property type="molecule type" value="Genomic_DNA"/>
</dbReference>
<evidence type="ECO:0000256" key="1">
    <source>
        <dbReference type="SAM" id="Phobius"/>
    </source>
</evidence>
<name>A0A8J4BSM3_9CHLO</name>
<protein>
    <submittedName>
        <fullName evidence="2">Uncharacterized protein</fullName>
    </submittedName>
</protein>
<gene>
    <name evidence="2" type="ORF">Vafri_21863</name>
</gene>
<dbReference type="AlphaFoldDB" id="A0A8J4BSM3"/>
<evidence type="ECO:0000313" key="2">
    <source>
        <dbReference type="EMBL" id="GIL68638.1"/>
    </source>
</evidence>
<sequence>MLMRKASVPGYAVWSRQVSRARSAFGPCRRLSERKFLRVSRTTDIQTSSTVKPPATSSAAAGLPEAPIVYRSIASLSSVASLSSFDELNDGTANFRFIPSQLEVFRNLANSMQNCSRGLAALAFGSVVMNAFEAVEHAHHHHGEHVQSAVQLAGQAAGAAGAAVSSVAEQAAVVADKVAVALPGVSEQASQLMAGRMDFLQEALRAVSLTDVAFCIDQIIPALLIVYAAAPFEQLARNPDEPHMELALRGVGRLSVTLQQLAWTSGSVAVVLLLTAAAEYPPIVGVASWSCLALAVARGASLWWVISQHTTSGEEVARTLAALRGGVEGRDMNPLDRAASWLALGVLLQAEERLHANHLRHQTQHSNLNHQHPLDLQQDEAHTARDATGVGEVSSNSSDVASSAAGAGAAAAAALYPPKLHYSFDLEEERMLLSLVEAANAAGLAISLLALATLALGLAEAGGESSNTWVSSIILAAQKAANATVLFASAGAFDRALHNDDGNDDTDHLLDGLGREHSGMTGLFTSMAVLSLALLLAGSVALLIPSLEDSPLGVLVGDGVMHASADLLIGVLEGL</sequence>
<organism evidence="2 3">
    <name type="scientific">Volvox africanus</name>
    <dbReference type="NCBI Taxonomy" id="51714"/>
    <lineage>
        <taxon>Eukaryota</taxon>
        <taxon>Viridiplantae</taxon>
        <taxon>Chlorophyta</taxon>
        <taxon>core chlorophytes</taxon>
        <taxon>Chlorophyceae</taxon>
        <taxon>CS clade</taxon>
        <taxon>Chlamydomonadales</taxon>
        <taxon>Volvocaceae</taxon>
        <taxon>Volvox</taxon>
    </lineage>
</organism>
<accession>A0A8J4BSM3</accession>
<feature type="transmembrane region" description="Helical" evidence="1">
    <location>
        <begin position="523"/>
        <end position="544"/>
    </location>
</feature>
<proteinExistence type="predicted"/>
<dbReference type="Proteomes" id="UP000747399">
    <property type="component" value="Unassembled WGS sequence"/>
</dbReference>
<feature type="transmembrane region" description="Helical" evidence="1">
    <location>
        <begin position="438"/>
        <end position="459"/>
    </location>
</feature>